<gene>
    <name evidence="2" type="ORF">BO78DRAFT_152914</name>
</gene>
<keyword evidence="3" id="KW-1185">Reference proteome</keyword>
<dbReference type="Proteomes" id="UP000248423">
    <property type="component" value="Unassembled WGS sequence"/>
</dbReference>
<proteinExistence type="predicted"/>
<dbReference type="EMBL" id="KZ826360">
    <property type="protein sequence ID" value="PYI05250.1"/>
    <property type="molecule type" value="Genomic_DNA"/>
</dbReference>
<keyword evidence="1" id="KW-0812">Transmembrane</keyword>
<dbReference type="AlphaFoldDB" id="A0A319E772"/>
<feature type="transmembrane region" description="Helical" evidence="1">
    <location>
        <begin position="7"/>
        <end position="27"/>
    </location>
</feature>
<name>A0A319E772_ASPSB</name>
<evidence type="ECO:0000313" key="2">
    <source>
        <dbReference type="EMBL" id="PYI05250.1"/>
    </source>
</evidence>
<keyword evidence="1" id="KW-1133">Transmembrane helix</keyword>
<protein>
    <submittedName>
        <fullName evidence="2">Uncharacterized protein</fullName>
    </submittedName>
</protein>
<feature type="transmembrane region" description="Helical" evidence="1">
    <location>
        <begin position="47"/>
        <end position="67"/>
    </location>
</feature>
<reference evidence="2 3" key="1">
    <citation type="submission" date="2018-02" db="EMBL/GenBank/DDBJ databases">
        <title>The genomes of Aspergillus section Nigri reveals drivers in fungal speciation.</title>
        <authorList>
            <consortium name="DOE Joint Genome Institute"/>
            <person name="Vesth T.C."/>
            <person name="Nybo J."/>
            <person name="Theobald S."/>
            <person name="Brandl J."/>
            <person name="Frisvad J.C."/>
            <person name="Nielsen K.F."/>
            <person name="Lyhne E.K."/>
            <person name="Kogle M.E."/>
            <person name="Kuo A."/>
            <person name="Riley R."/>
            <person name="Clum A."/>
            <person name="Nolan M."/>
            <person name="Lipzen A."/>
            <person name="Salamov A."/>
            <person name="Henrissat B."/>
            <person name="Wiebenga A."/>
            <person name="De vries R.P."/>
            <person name="Grigoriev I.V."/>
            <person name="Mortensen U.H."/>
            <person name="Andersen M.R."/>
            <person name="Baker S.E."/>
        </authorList>
    </citation>
    <scope>NUCLEOTIDE SEQUENCE [LARGE SCALE GENOMIC DNA]</scope>
    <source>
        <strain evidence="2 3">CBS 121057</strain>
    </source>
</reference>
<keyword evidence="1" id="KW-0472">Membrane</keyword>
<accession>A0A319E772</accession>
<sequence length="85" mass="9443">MNHRLECGYWLFGYGLVEFMGGGSSWSQRVRGFGIGKKAQRTHKSGFLEFVSIHVAMLVVEASVKLFTGRNHLKKKTSPNSAIGL</sequence>
<evidence type="ECO:0000313" key="3">
    <source>
        <dbReference type="Proteomes" id="UP000248423"/>
    </source>
</evidence>
<dbReference type="VEuPathDB" id="FungiDB:BO78DRAFT_152914"/>
<evidence type="ECO:0000256" key="1">
    <source>
        <dbReference type="SAM" id="Phobius"/>
    </source>
</evidence>
<organism evidence="2 3">
    <name type="scientific">Aspergillus sclerotiicarbonarius (strain CBS 121057 / IBT 28362)</name>
    <dbReference type="NCBI Taxonomy" id="1448318"/>
    <lineage>
        <taxon>Eukaryota</taxon>
        <taxon>Fungi</taxon>
        <taxon>Dikarya</taxon>
        <taxon>Ascomycota</taxon>
        <taxon>Pezizomycotina</taxon>
        <taxon>Eurotiomycetes</taxon>
        <taxon>Eurotiomycetidae</taxon>
        <taxon>Eurotiales</taxon>
        <taxon>Aspergillaceae</taxon>
        <taxon>Aspergillus</taxon>
        <taxon>Aspergillus subgen. Circumdati</taxon>
    </lineage>
</organism>